<dbReference type="PROSITE" id="PS01129">
    <property type="entry name" value="PSI_RLU"/>
    <property type="match status" value="1"/>
</dbReference>
<proteinExistence type="inferred from homology"/>
<feature type="domain" description="Pseudouridine synthase RsuA/RluA-like" evidence="6">
    <location>
        <begin position="93"/>
        <end position="246"/>
    </location>
</feature>
<dbReference type="EC" id="5.4.99.-" evidence="5"/>
<dbReference type="NCBIfam" id="TIGR00005">
    <property type="entry name" value="rluA_subfam"/>
    <property type="match status" value="1"/>
</dbReference>
<protein>
    <recommendedName>
        <fullName evidence="5">Pseudouridine synthase</fullName>
        <ecNumber evidence="5">5.4.99.-</ecNumber>
    </recommendedName>
</protein>
<reference evidence="7 8" key="1">
    <citation type="submission" date="2017-09" db="EMBL/GenBank/DDBJ databases">
        <title>Depth-based differentiation of microbial function through sediment-hosted aquifers and enrichment of novel symbionts in the deep terrestrial subsurface.</title>
        <authorList>
            <person name="Probst A.J."/>
            <person name="Ladd B."/>
            <person name="Jarett J.K."/>
            <person name="Geller-Mcgrath D.E."/>
            <person name="Sieber C.M."/>
            <person name="Emerson J.B."/>
            <person name="Anantharaman K."/>
            <person name="Thomas B.C."/>
            <person name="Malmstrom R."/>
            <person name="Stieglmeier M."/>
            <person name="Klingl A."/>
            <person name="Woyke T."/>
            <person name="Ryan C.M."/>
            <person name="Banfield J.F."/>
        </authorList>
    </citation>
    <scope>NUCLEOTIDE SEQUENCE [LARGE SCALE GENOMIC DNA]</scope>
    <source>
        <strain evidence="7">CG23_combo_of_CG06-09_8_20_14_all_41_10</strain>
    </source>
</reference>
<evidence type="ECO:0000313" key="7">
    <source>
        <dbReference type="EMBL" id="PIP19417.1"/>
    </source>
</evidence>
<dbReference type="PANTHER" id="PTHR21600:SF44">
    <property type="entry name" value="RIBOSOMAL LARGE SUBUNIT PSEUDOURIDINE SYNTHASE D"/>
    <property type="match status" value="1"/>
</dbReference>
<dbReference type="PANTHER" id="PTHR21600">
    <property type="entry name" value="MITOCHONDRIAL RNA PSEUDOURIDINE SYNTHASE"/>
    <property type="match status" value="1"/>
</dbReference>
<comment type="caution">
    <text evidence="7">The sequence shown here is derived from an EMBL/GenBank/DDBJ whole genome shotgun (WGS) entry which is preliminary data.</text>
</comment>
<dbReference type="GO" id="GO:0000455">
    <property type="term" value="P:enzyme-directed rRNA pseudouridine synthesis"/>
    <property type="evidence" value="ECO:0007669"/>
    <property type="project" value="TreeGrafter"/>
</dbReference>
<accession>A0A2G9YJJ8</accession>
<dbReference type="Gene3D" id="3.10.290.10">
    <property type="entry name" value="RNA-binding S4 domain"/>
    <property type="match status" value="1"/>
</dbReference>
<dbReference type="CDD" id="cd00165">
    <property type="entry name" value="S4"/>
    <property type="match status" value="1"/>
</dbReference>
<dbReference type="InterPro" id="IPR020103">
    <property type="entry name" value="PsdUridine_synth_cat_dom_sf"/>
</dbReference>
<dbReference type="GO" id="GO:0009982">
    <property type="term" value="F:pseudouridine synthase activity"/>
    <property type="evidence" value="ECO:0007669"/>
    <property type="project" value="InterPro"/>
</dbReference>
<comment type="similarity">
    <text evidence="1 5">Belongs to the pseudouridine synthase RluA family.</text>
</comment>
<dbReference type="SUPFAM" id="SSF55120">
    <property type="entry name" value="Pseudouridine synthase"/>
    <property type="match status" value="1"/>
</dbReference>
<evidence type="ECO:0000313" key="8">
    <source>
        <dbReference type="Proteomes" id="UP000231292"/>
    </source>
</evidence>
<name>A0A2G9YJJ8_9BACT</name>
<evidence type="ECO:0000259" key="6">
    <source>
        <dbReference type="Pfam" id="PF00849"/>
    </source>
</evidence>
<sequence>MQEYNLKVLPEEAGLRLDILISNFSKNNRFGFSRTFIKGLISKGKVYAGEAALIKPHYKVKEGTEIKFSVEAKKNDAIKAEDIKLDIVYEDSDLAVINKPAGLVVHPAPGNYEHTLVNALKNIFKSLSDINPDRPGIVHRLDKGTSGLLVIAKNNASHLCLGRQFAEHSVKKEYWAIVKGRMEFDENVIDAPIARHSFKRKNMAVNFSSKAKEAKTYYRTLKRCGDFSFLELRPFTGRTHQLRVHLDFIGHPILGDDKYGKQNKFTLLQTTGRKAVVWPPLAIAKATGREKKDKVPVTGFTRLALHAKTLGFTHPKTGKFMEFSASLPQEFTDFLNKA</sequence>
<dbReference type="Pfam" id="PF00849">
    <property type="entry name" value="PseudoU_synth_2"/>
    <property type="match status" value="1"/>
</dbReference>
<dbReference type="SUPFAM" id="SSF55174">
    <property type="entry name" value="Alpha-L RNA-binding motif"/>
    <property type="match status" value="1"/>
</dbReference>
<evidence type="ECO:0000256" key="3">
    <source>
        <dbReference type="PIRSR" id="PIRSR606225-1"/>
    </source>
</evidence>
<dbReference type="AlphaFoldDB" id="A0A2G9YJJ8"/>
<dbReference type="PROSITE" id="PS50889">
    <property type="entry name" value="S4"/>
    <property type="match status" value="1"/>
</dbReference>
<dbReference type="InterPro" id="IPR006224">
    <property type="entry name" value="PsdUridine_synth_RluA-like_CS"/>
</dbReference>
<comment type="catalytic activity">
    <reaction evidence="5">
        <text>a uridine in RNA = a pseudouridine in RNA</text>
        <dbReference type="Rhea" id="RHEA:48348"/>
        <dbReference type="Rhea" id="RHEA-COMP:12068"/>
        <dbReference type="Rhea" id="RHEA-COMP:12069"/>
        <dbReference type="ChEBI" id="CHEBI:65314"/>
        <dbReference type="ChEBI" id="CHEBI:65315"/>
    </reaction>
</comment>
<dbReference type="InterPro" id="IPR006225">
    <property type="entry name" value="PsdUridine_synth_RluC/D"/>
</dbReference>
<dbReference type="InterPro" id="IPR050188">
    <property type="entry name" value="RluA_PseudoU_synthase"/>
</dbReference>
<keyword evidence="2 5" id="KW-0413">Isomerase</keyword>
<comment type="function">
    <text evidence="5">Responsible for synthesis of pseudouridine from uracil.</text>
</comment>
<dbReference type="EMBL" id="PCRK01000067">
    <property type="protein sequence ID" value="PIP19417.1"/>
    <property type="molecule type" value="Genomic_DNA"/>
</dbReference>
<dbReference type="InterPro" id="IPR036986">
    <property type="entry name" value="S4_RNA-bd_sf"/>
</dbReference>
<dbReference type="CDD" id="cd02869">
    <property type="entry name" value="PseudoU_synth_RluA_like"/>
    <property type="match status" value="1"/>
</dbReference>
<dbReference type="InterPro" id="IPR006145">
    <property type="entry name" value="PsdUridine_synth_RsuA/RluA"/>
</dbReference>
<feature type="active site" evidence="3">
    <location>
        <position position="142"/>
    </location>
</feature>
<keyword evidence="4" id="KW-0694">RNA-binding</keyword>
<dbReference type="GO" id="GO:0140098">
    <property type="term" value="F:catalytic activity, acting on RNA"/>
    <property type="evidence" value="ECO:0007669"/>
    <property type="project" value="UniProtKB-ARBA"/>
</dbReference>
<gene>
    <name evidence="7" type="ORF">COX41_03010</name>
</gene>
<organism evidence="7 8">
    <name type="scientific">Candidatus Sherwoodlollariibacterium unditelluris</name>
    <dbReference type="NCBI Taxonomy" id="1974757"/>
    <lineage>
        <taxon>Bacteria</taxon>
        <taxon>Pseudomonadati</taxon>
        <taxon>Candidatus Omnitrophota</taxon>
        <taxon>Candidatus Sherwoodlollariibacterium</taxon>
    </lineage>
</organism>
<evidence type="ECO:0000256" key="1">
    <source>
        <dbReference type="ARBA" id="ARBA00010876"/>
    </source>
</evidence>
<evidence type="ECO:0000256" key="5">
    <source>
        <dbReference type="RuleBase" id="RU362028"/>
    </source>
</evidence>
<evidence type="ECO:0000256" key="4">
    <source>
        <dbReference type="PROSITE-ProRule" id="PRU00182"/>
    </source>
</evidence>
<dbReference type="GO" id="GO:0003723">
    <property type="term" value="F:RNA binding"/>
    <property type="evidence" value="ECO:0007669"/>
    <property type="project" value="UniProtKB-KW"/>
</dbReference>
<evidence type="ECO:0000256" key="2">
    <source>
        <dbReference type="ARBA" id="ARBA00023235"/>
    </source>
</evidence>
<dbReference type="Gene3D" id="3.30.2350.10">
    <property type="entry name" value="Pseudouridine synthase"/>
    <property type="match status" value="1"/>
</dbReference>
<dbReference type="Proteomes" id="UP000231292">
    <property type="component" value="Unassembled WGS sequence"/>
</dbReference>